<dbReference type="AlphaFoldDB" id="A0A1I7T7U6"/>
<reference evidence="3" key="1">
    <citation type="submission" date="2016-11" db="UniProtKB">
        <authorList>
            <consortium name="WormBaseParasite"/>
        </authorList>
    </citation>
    <scope>IDENTIFICATION</scope>
</reference>
<dbReference type="InterPro" id="IPR014752">
    <property type="entry name" value="Arrestin-like_C"/>
</dbReference>
<dbReference type="InterPro" id="IPR050357">
    <property type="entry name" value="Arrestin_domain-protein"/>
</dbReference>
<keyword evidence="2" id="KW-1185">Reference proteome</keyword>
<dbReference type="InterPro" id="IPR014756">
    <property type="entry name" value="Ig_E-set"/>
</dbReference>
<dbReference type="GO" id="GO:0005737">
    <property type="term" value="C:cytoplasm"/>
    <property type="evidence" value="ECO:0007669"/>
    <property type="project" value="TreeGrafter"/>
</dbReference>
<protein>
    <submittedName>
        <fullName evidence="3">Arrestin_C domain-containing protein</fullName>
    </submittedName>
</protein>
<dbReference type="InterPro" id="IPR011022">
    <property type="entry name" value="Arrestin_C-like"/>
</dbReference>
<dbReference type="WBParaSite" id="Csp11.Scaffold535.g3261.t1">
    <property type="protein sequence ID" value="Csp11.Scaffold535.g3261.t1"/>
    <property type="gene ID" value="Csp11.Scaffold535.g3261"/>
</dbReference>
<dbReference type="Gene3D" id="2.60.40.640">
    <property type="match status" value="1"/>
</dbReference>
<dbReference type="Pfam" id="PF02752">
    <property type="entry name" value="Arrestin_C"/>
    <property type="match status" value="1"/>
</dbReference>
<name>A0A1I7T7U6_9PELO</name>
<evidence type="ECO:0000313" key="2">
    <source>
        <dbReference type="Proteomes" id="UP000095282"/>
    </source>
</evidence>
<dbReference type="PANTHER" id="PTHR11188:SF45">
    <property type="entry name" value="ARRESTIN C-TERMINAL-LIKE DOMAIN-CONTAINING PROTEIN"/>
    <property type="match status" value="1"/>
</dbReference>
<dbReference type="SMART" id="SM01017">
    <property type="entry name" value="Arrestin_C"/>
    <property type="match status" value="1"/>
</dbReference>
<dbReference type="eggNOG" id="KOG3780">
    <property type="taxonomic scope" value="Eukaryota"/>
</dbReference>
<dbReference type="STRING" id="1561998.A0A1I7T7U6"/>
<dbReference type="PANTHER" id="PTHR11188">
    <property type="entry name" value="ARRESTIN DOMAIN CONTAINING PROTEIN"/>
    <property type="match status" value="1"/>
</dbReference>
<proteinExistence type="predicted"/>
<evidence type="ECO:0000259" key="1">
    <source>
        <dbReference type="SMART" id="SM01017"/>
    </source>
</evidence>
<organism evidence="2 3">
    <name type="scientific">Caenorhabditis tropicalis</name>
    <dbReference type="NCBI Taxonomy" id="1561998"/>
    <lineage>
        <taxon>Eukaryota</taxon>
        <taxon>Metazoa</taxon>
        <taxon>Ecdysozoa</taxon>
        <taxon>Nematoda</taxon>
        <taxon>Chromadorea</taxon>
        <taxon>Rhabditida</taxon>
        <taxon>Rhabditina</taxon>
        <taxon>Rhabditomorpha</taxon>
        <taxon>Rhabditoidea</taxon>
        <taxon>Rhabditidae</taxon>
        <taxon>Peloderinae</taxon>
        <taxon>Caenorhabditis</taxon>
    </lineage>
</organism>
<feature type="domain" description="Arrestin C-terminal-like" evidence="1">
    <location>
        <begin position="16"/>
        <end position="157"/>
    </location>
</feature>
<dbReference type="GO" id="GO:0015031">
    <property type="term" value="P:protein transport"/>
    <property type="evidence" value="ECO:0007669"/>
    <property type="project" value="TreeGrafter"/>
</dbReference>
<accession>A0A1I7T7U6</accession>
<sequence length="200" mass="22702">MNPIGSHACKHSGFLGSKEIKMQVNIPKSGYVPGEMIPISLLLHNHSKKPVFCVKAQLIQHVHYQAQQENTHLFPDEHCHKHCDHKTAETIIFEMDQDFHVRCCSKEEIRLTLVLPNPLVPTFKTGIIEVDYCIMVMLDKEKKLRCELPVTIGTVPIGRQAIVMSMPSFVEPNAPIENVPPQYTEYELASAPPPEYDEHL</sequence>
<dbReference type="SUPFAM" id="SSF81296">
    <property type="entry name" value="E set domains"/>
    <property type="match status" value="1"/>
</dbReference>
<evidence type="ECO:0000313" key="3">
    <source>
        <dbReference type="WBParaSite" id="Csp11.Scaffold535.g3261.t1"/>
    </source>
</evidence>
<dbReference type="Proteomes" id="UP000095282">
    <property type="component" value="Unplaced"/>
</dbReference>